<feature type="binding site" evidence="5">
    <location>
        <begin position="201"/>
        <end position="204"/>
    </location>
    <ligand>
        <name>substrate</name>
    </ligand>
</feature>
<dbReference type="InterPro" id="IPR040758">
    <property type="entry name" value="PrmC_N"/>
</dbReference>
<dbReference type="PANTHER" id="PTHR18895">
    <property type="entry name" value="HEMK METHYLTRANSFERASE"/>
    <property type="match status" value="1"/>
</dbReference>
<dbReference type="PANTHER" id="PTHR18895:SF74">
    <property type="entry name" value="MTRF1L RELEASE FACTOR GLUTAMINE METHYLTRANSFERASE"/>
    <property type="match status" value="1"/>
</dbReference>
<dbReference type="CDD" id="cd02440">
    <property type="entry name" value="AdoMet_MTases"/>
    <property type="match status" value="1"/>
</dbReference>
<dbReference type="RefSeq" id="WP_269309192.1">
    <property type="nucleotide sequence ID" value="NZ_CP098242.1"/>
</dbReference>
<dbReference type="FunFam" id="3.40.50.150:FF:000053">
    <property type="entry name" value="Release factor glutamine methyltransferase"/>
    <property type="match status" value="1"/>
</dbReference>
<feature type="binding site" evidence="5">
    <location>
        <position position="155"/>
    </location>
    <ligand>
        <name>S-adenosyl-L-methionine</name>
        <dbReference type="ChEBI" id="CHEBI:59789"/>
    </ligand>
</feature>
<dbReference type="Gene3D" id="3.40.50.150">
    <property type="entry name" value="Vaccinia Virus protein VP39"/>
    <property type="match status" value="1"/>
</dbReference>
<keyword evidence="3 5" id="KW-0949">S-adenosyl-L-methionine</keyword>
<dbReference type="Gene3D" id="1.10.8.10">
    <property type="entry name" value="DNA helicase RuvA subunit, C-terminal domain"/>
    <property type="match status" value="1"/>
</dbReference>
<dbReference type="GO" id="GO:0102559">
    <property type="term" value="F:peptide chain release factor N(5)-glutamine methyltransferase activity"/>
    <property type="evidence" value="ECO:0007669"/>
    <property type="project" value="UniProtKB-EC"/>
</dbReference>
<protein>
    <recommendedName>
        <fullName evidence="5">Release factor glutamine methyltransferase</fullName>
        <shortName evidence="5">RF MTase</shortName>
        <ecNumber evidence="5">2.1.1.297</ecNumber>
    </recommendedName>
    <alternativeName>
        <fullName evidence="5">N5-glutamine methyltransferase PrmC</fullName>
    </alternativeName>
    <alternativeName>
        <fullName evidence="5">Protein-(glutamine-N5) MTase PrmC</fullName>
    </alternativeName>
    <alternativeName>
        <fullName evidence="5">Protein-glutamine N-methyltransferase PrmC</fullName>
    </alternativeName>
</protein>
<name>A0A9E9LV10_9BURK</name>
<dbReference type="InterPro" id="IPR029063">
    <property type="entry name" value="SAM-dependent_MTases_sf"/>
</dbReference>
<dbReference type="InterPro" id="IPR007848">
    <property type="entry name" value="Small_mtfrase_dom"/>
</dbReference>
<evidence type="ECO:0000256" key="1">
    <source>
        <dbReference type="ARBA" id="ARBA00022603"/>
    </source>
</evidence>
<dbReference type="AlphaFoldDB" id="A0A9E9LV10"/>
<feature type="domain" description="Release factor glutamine methyltransferase N-terminal" evidence="7">
    <location>
        <begin position="38"/>
        <end position="89"/>
    </location>
</feature>
<comment type="catalytic activity">
    <reaction evidence="4 5">
        <text>L-glutaminyl-[peptide chain release factor] + S-adenosyl-L-methionine = N(5)-methyl-L-glutaminyl-[peptide chain release factor] + S-adenosyl-L-homocysteine + H(+)</text>
        <dbReference type="Rhea" id="RHEA:42896"/>
        <dbReference type="Rhea" id="RHEA-COMP:10271"/>
        <dbReference type="Rhea" id="RHEA-COMP:10272"/>
        <dbReference type="ChEBI" id="CHEBI:15378"/>
        <dbReference type="ChEBI" id="CHEBI:30011"/>
        <dbReference type="ChEBI" id="CHEBI:57856"/>
        <dbReference type="ChEBI" id="CHEBI:59789"/>
        <dbReference type="ChEBI" id="CHEBI:61891"/>
        <dbReference type="EC" id="2.1.1.297"/>
    </reaction>
</comment>
<evidence type="ECO:0000313" key="8">
    <source>
        <dbReference type="EMBL" id="WAW10190.1"/>
    </source>
</evidence>
<dbReference type="SUPFAM" id="SSF53335">
    <property type="entry name" value="S-adenosyl-L-methionine-dependent methyltransferases"/>
    <property type="match status" value="1"/>
</dbReference>
<comment type="function">
    <text evidence="5">Methylates the class 1 translation termination release factors RF1/PrfA and RF2/PrfB on the glutamine residue of the universally conserved GGQ motif.</text>
</comment>
<comment type="similarity">
    <text evidence="5">Belongs to the protein N5-glutamine methyltransferase family. PrmC subfamily.</text>
</comment>
<evidence type="ECO:0000259" key="6">
    <source>
        <dbReference type="Pfam" id="PF05175"/>
    </source>
</evidence>
<dbReference type="InterPro" id="IPR019874">
    <property type="entry name" value="RF_methyltr_PrmC"/>
</dbReference>
<evidence type="ECO:0000256" key="3">
    <source>
        <dbReference type="ARBA" id="ARBA00022691"/>
    </source>
</evidence>
<dbReference type="Proteomes" id="UP001156215">
    <property type="component" value="Chromosome"/>
</dbReference>
<dbReference type="NCBIfam" id="TIGR03534">
    <property type="entry name" value="RF_mod_PrmC"/>
    <property type="match status" value="1"/>
</dbReference>
<dbReference type="PROSITE" id="PS00092">
    <property type="entry name" value="N6_MTASE"/>
    <property type="match status" value="1"/>
</dbReference>
<evidence type="ECO:0000256" key="5">
    <source>
        <dbReference type="HAMAP-Rule" id="MF_02126"/>
    </source>
</evidence>
<evidence type="ECO:0000259" key="7">
    <source>
        <dbReference type="Pfam" id="PF17827"/>
    </source>
</evidence>
<dbReference type="EMBL" id="CP098242">
    <property type="protein sequence ID" value="WAW10190.1"/>
    <property type="molecule type" value="Genomic_DNA"/>
</dbReference>
<reference evidence="8" key="1">
    <citation type="journal article" date="2022" name="Front. Microbiol.">
        <title>New perspectives on an old grouping: The genomic and phenotypic variability of Oxalobacter formigenes and the implications for calcium oxalate stone prevention.</title>
        <authorList>
            <person name="Chmiel J.A."/>
            <person name="Carr C."/>
            <person name="Stuivenberg G.A."/>
            <person name="Venema R."/>
            <person name="Chanyi R.M."/>
            <person name="Al K.F."/>
            <person name="Giguere D."/>
            <person name="Say H."/>
            <person name="Akouris P.P."/>
            <person name="Dominguez Romero S.A."/>
            <person name="Kwong A."/>
            <person name="Tai V."/>
            <person name="Koval S.F."/>
            <person name="Razvi H."/>
            <person name="Bjazevic J."/>
            <person name="Burton J.P."/>
        </authorList>
    </citation>
    <scope>NUCLEOTIDE SEQUENCE</scope>
    <source>
        <strain evidence="8">WoOx3</strain>
    </source>
</reference>
<feature type="binding site" evidence="5">
    <location>
        <position position="201"/>
    </location>
    <ligand>
        <name>S-adenosyl-L-methionine</name>
        <dbReference type="ChEBI" id="CHEBI:59789"/>
    </ligand>
</feature>
<dbReference type="HAMAP" id="MF_02126">
    <property type="entry name" value="RF_methyltr_PrmC"/>
    <property type="match status" value="1"/>
</dbReference>
<dbReference type="Pfam" id="PF17827">
    <property type="entry name" value="PrmC_N"/>
    <property type="match status" value="1"/>
</dbReference>
<evidence type="ECO:0000313" key="9">
    <source>
        <dbReference type="Proteomes" id="UP001156215"/>
    </source>
</evidence>
<feature type="binding site" evidence="5">
    <location>
        <position position="185"/>
    </location>
    <ligand>
        <name>S-adenosyl-L-methionine</name>
        <dbReference type="ChEBI" id="CHEBI:59789"/>
    </ligand>
</feature>
<evidence type="ECO:0000256" key="2">
    <source>
        <dbReference type="ARBA" id="ARBA00022679"/>
    </source>
</evidence>
<keyword evidence="2 5" id="KW-0808">Transferase</keyword>
<gene>
    <name evidence="5 8" type="primary">prmC</name>
    <name evidence="8" type="ORF">NB640_00505</name>
</gene>
<feature type="binding site" evidence="5">
    <location>
        <begin position="132"/>
        <end position="136"/>
    </location>
    <ligand>
        <name>S-adenosyl-L-methionine</name>
        <dbReference type="ChEBI" id="CHEBI:59789"/>
    </ligand>
</feature>
<dbReference type="GO" id="GO:0003676">
    <property type="term" value="F:nucleic acid binding"/>
    <property type="evidence" value="ECO:0007669"/>
    <property type="project" value="InterPro"/>
</dbReference>
<dbReference type="KEGG" id="ovb:NB640_00505"/>
<dbReference type="Pfam" id="PF05175">
    <property type="entry name" value="MTS"/>
    <property type="match status" value="1"/>
</dbReference>
<dbReference type="EC" id="2.1.1.297" evidence="5"/>
<dbReference type="InterPro" id="IPR002052">
    <property type="entry name" value="DNA_methylase_N6_adenine_CS"/>
</dbReference>
<keyword evidence="1 5" id="KW-0489">Methyltransferase</keyword>
<feature type="domain" description="Methyltransferase small" evidence="6">
    <location>
        <begin position="113"/>
        <end position="209"/>
    </location>
</feature>
<dbReference type="InterPro" id="IPR050320">
    <property type="entry name" value="N5-glutamine_MTase"/>
</dbReference>
<sequence length="295" mass="32042">MTPVAPESAKDADAALFAHIRGGIRIGALFRKPVVDPVDLRILLEYALGISHVQLVIQSERELGEKEAHIVLELLMRRYRGEPVAHIVGEREFYGLPFSITPDVLIPRPETELLVELAISRLPENGVLLDLGTGSGAIAVAVAHERPDVSVTATDVSPAALDVAKENARRNLAAGRDIRFYQGEWFAALPAPFRFDLIVSNPPYIVVGDVHLSAGDLRYEPQGALTDFGDGLSAFRELTAHAVGWLNPNGWLLMEHGYDQAEAVRKRLLANGFASVQSFKDLAGIERVSGGVFPG</sequence>
<dbReference type="NCBIfam" id="TIGR00536">
    <property type="entry name" value="hemK_fam"/>
    <property type="match status" value="1"/>
</dbReference>
<organism evidence="8 9">
    <name type="scientific">Oxalobacter vibrioformis</name>
    <dbReference type="NCBI Taxonomy" id="933080"/>
    <lineage>
        <taxon>Bacteria</taxon>
        <taxon>Pseudomonadati</taxon>
        <taxon>Pseudomonadota</taxon>
        <taxon>Betaproteobacteria</taxon>
        <taxon>Burkholderiales</taxon>
        <taxon>Oxalobacteraceae</taxon>
        <taxon>Oxalobacter</taxon>
    </lineage>
</organism>
<dbReference type="InterPro" id="IPR004556">
    <property type="entry name" value="HemK-like"/>
</dbReference>
<dbReference type="GO" id="GO:0032259">
    <property type="term" value="P:methylation"/>
    <property type="evidence" value="ECO:0007669"/>
    <property type="project" value="UniProtKB-KW"/>
</dbReference>
<evidence type="ECO:0000256" key="4">
    <source>
        <dbReference type="ARBA" id="ARBA00048391"/>
    </source>
</evidence>
<proteinExistence type="inferred from homology"/>
<keyword evidence="9" id="KW-1185">Reference proteome</keyword>
<accession>A0A9E9LV10</accession>